<organism evidence="2 3">
    <name type="scientific">Coccidioides immitis RMSCC 2394</name>
    <dbReference type="NCBI Taxonomy" id="404692"/>
    <lineage>
        <taxon>Eukaryota</taxon>
        <taxon>Fungi</taxon>
        <taxon>Dikarya</taxon>
        <taxon>Ascomycota</taxon>
        <taxon>Pezizomycotina</taxon>
        <taxon>Eurotiomycetes</taxon>
        <taxon>Eurotiomycetidae</taxon>
        <taxon>Onygenales</taxon>
        <taxon>Onygenaceae</taxon>
        <taxon>Coccidioides</taxon>
    </lineage>
</organism>
<dbReference type="InterPro" id="IPR036188">
    <property type="entry name" value="FAD/NAD-bd_sf"/>
</dbReference>
<feature type="domain" description="FAD dependent oxidoreductase" evidence="1">
    <location>
        <begin position="42"/>
        <end position="423"/>
    </location>
</feature>
<protein>
    <recommendedName>
        <fullName evidence="1">FAD dependent oxidoreductase domain-containing protein</fullName>
    </recommendedName>
</protein>
<evidence type="ECO:0000259" key="1">
    <source>
        <dbReference type="Pfam" id="PF01266"/>
    </source>
</evidence>
<dbReference type="PANTHER" id="PTHR13847">
    <property type="entry name" value="SARCOSINE DEHYDROGENASE-RELATED"/>
    <property type="match status" value="1"/>
</dbReference>
<dbReference type="AlphaFoldDB" id="A0A0J7B2L7"/>
<evidence type="ECO:0000313" key="2">
    <source>
        <dbReference type="EMBL" id="KMP04027.1"/>
    </source>
</evidence>
<dbReference type="STRING" id="404692.A0A0J7B2L7"/>
<dbReference type="Gene3D" id="3.50.50.60">
    <property type="entry name" value="FAD/NAD(P)-binding domain"/>
    <property type="match status" value="1"/>
</dbReference>
<name>A0A0J7B2L7_COCIT</name>
<proteinExistence type="predicted"/>
<dbReference type="Gene3D" id="3.30.9.10">
    <property type="entry name" value="D-Amino Acid Oxidase, subunit A, domain 2"/>
    <property type="match status" value="1"/>
</dbReference>
<reference evidence="3" key="1">
    <citation type="journal article" date="2010" name="Genome Res.">
        <title>Population genomic sequencing of Coccidioides fungi reveals recent hybridization and transposon control.</title>
        <authorList>
            <person name="Neafsey D.E."/>
            <person name="Barker B.M."/>
            <person name="Sharpton T.J."/>
            <person name="Stajich J.E."/>
            <person name="Park D.J."/>
            <person name="Whiston E."/>
            <person name="Hung C.-Y."/>
            <person name="McMahan C."/>
            <person name="White J."/>
            <person name="Sykes S."/>
            <person name="Heiman D."/>
            <person name="Young S."/>
            <person name="Zeng Q."/>
            <person name="Abouelleil A."/>
            <person name="Aftuck L."/>
            <person name="Bessette D."/>
            <person name="Brown A."/>
            <person name="FitzGerald M."/>
            <person name="Lui A."/>
            <person name="Macdonald J.P."/>
            <person name="Priest M."/>
            <person name="Orbach M.J."/>
            <person name="Galgiani J.N."/>
            <person name="Kirkland T.N."/>
            <person name="Cole G.T."/>
            <person name="Birren B.W."/>
            <person name="Henn M.R."/>
            <person name="Taylor J.W."/>
            <person name="Rounsley S.D."/>
        </authorList>
    </citation>
    <scope>NUCLEOTIDE SEQUENCE [LARGE SCALE GENOMIC DNA]</scope>
    <source>
        <strain evidence="3">RMSCC 2394</strain>
    </source>
</reference>
<dbReference type="OrthoDB" id="429143at2759"/>
<dbReference type="Proteomes" id="UP000054565">
    <property type="component" value="Unassembled WGS sequence"/>
</dbReference>
<evidence type="ECO:0000313" key="3">
    <source>
        <dbReference type="Proteomes" id="UP000054565"/>
    </source>
</evidence>
<sequence length="468" mass="51226">MDKRVSIPVTLPRDKPTVAYWQDPPDEIADLRSSSQLPGDADVVIIGSGITGAGIACNILSRAPHTKIVMLEARQACSGATGRNGGHTKPASYVSFSANAESIGLEEAIKIARLEYNTLRHIHAFAKEHNIPCDNRQLETVDIVYDQKTWDDSVKTIELMRKCMPGDPASQYTVWTGKDAEEKFLCPGAVGAITYEAGSVSAYKFVIGILKLCLEKGLNLQTNTPVTRLSRQGGQGWAVETDRGTIYSPKVILATNGYTAAIYPKLQGVIVPLRGQITAHRPGANMPKTGLPRTYSFIYGNGFEYMIPRPPGSKHAGDIVIGGGLAIAKEEGLYQYGTVDDTVCDTDIVDYLIASTERYFGKNWGKDDPAGRIRMHWSGIMGYSADGHPLVGEMPGETGLYISASFQGHGMVLSFLCSQALTSMLFGDDEQCLFAWFPKTYKITSQRLKQKFEKRITRLITPEVKSQL</sequence>
<accession>A0A0J7B2L7</accession>
<dbReference type="EMBL" id="DS028094">
    <property type="protein sequence ID" value="KMP04027.1"/>
    <property type="molecule type" value="Genomic_DNA"/>
</dbReference>
<gene>
    <name evidence="2" type="ORF">CIRG_03718</name>
</gene>
<dbReference type="Pfam" id="PF01266">
    <property type="entry name" value="DAO"/>
    <property type="match status" value="1"/>
</dbReference>
<dbReference type="GO" id="GO:0005737">
    <property type="term" value="C:cytoplasm"/>
    <property type="evidence" value="ECO:0007669"/>
    <property type="project" value="TreeGrafter"/>
</dbReference>
<dbReference type="SUPFAM" id="SSF51905">
    <property type="entry name" value="FAD/NAD(P)-binding domain"/>
    <property type="match status" value="1"/>
</dbReference>
<dbReference type="InterPro" id="IPR006076">
    <property type="entry name" value="FAD-dep_OxRdtase"/>
</dbReference>
<dbReference type="PANTHER" id="PTHR13847:SF284">
    <property type="entry name" value="FAD DEPENDENT OXIDOREDUCTASE DOMAIN-CONTAINING PROTEIN"/>
    <property type="match status" value="1"/>
</dbReference>